<dbReference type="Pfam" id="PF19682">
    <property type="entry name" value="DUF6184"/>
    <property type="match status" value="1"/>
</dbReference>
<dbReference type="Proteomes" id="UP000440224">
    <property type="component" value="Unassembled WGS sequence"/>
</dbReference>
<reference evidence="1 2" key="1">
    <citation type="submission" date="2019-10" db="EMBL/GenBank/DDBJ databases">
        <title>A soil myxobacterium in the family Polyangiaceae.</title>
        <authorList>
            <person name="Li Y."/>
            <person name="Wang J."/>
        </authorList>
    </citation>
    <scope>NUCLEOTIDE SEQUENCE [LARGE SCALE GENOMIC DNA]</scope>
    <source>
        <strain evidence="1 2">DSM 14734</strain>
    </source>
</reference>
<organism evidence="1 2">
    <name type="scientific">Polyangium spumosum</name>
    <dbReference type="NCBI Taxonomy" id="889282"/>
    <lineage>
        <taxon>Bacteria</taxon>
        <taxon>Pseudomonadati</taxon>
        <taxon>Myxococcota</taxon>
        <taxon>Polyangia</taxon>
        <taxon>Polyangiales</taxon>
        <taxon>Polyangiaceae</taxon>
        <taxon>Polyangium</taxon>
    </lineage>
</organism>
<name>A0A6N7Q0A5_9BACT</name>
<dbReference type="RefSeq" id="WP_153823381.1">
    <property type="nucleotide sequence ID" value="NZ_WJIE01000012.1"/>
</dbReference>
<dbReference type="InterPro" id="IPR045757">
    <property type="entry name" value="DUF6184"/>
</dbReference>
<evidence type="ECO:0000313" key="2">
    <source>
        <dbReference type="Proteomes" id="UP000440224"/>
    </source>
</evidence>
<accession>A0A6N7Q0A5</accession>
<dbReference type="EMBL" id="WJIE01000012">
    <property type="protein sequence ID" value="MRG96576.1"/>
    <property type="molecule type" value="Genomic_DNA"/>
</dbReference>
<evidence type="ECO:0000313" key="1">
    <source>
        <dbReference type="EMBL" id="MRG96576.1"/>
    </source>
</evidence>
<gene>
    <name evidence="1" type="ORF">GF068_32320</name>
</gene>
<comment type="caution">
    <text evidence="1">The sequence shown here is derived from an EMBL/GenBank/DDBJ whole genome shotgun (WGS) entry which is preliminary data.</text>
</comment>
<dbReference type="PROSITE" id="PS51257">
    <property type="entry name" value="PROKAR_LIPOPROTEIN"/>
    <property type="match status" value="1"/>
</dbReference>
<dbReference type="AlphaFoldDB" id="A0A6N7Q0A5"/>
<proteinExistence type="predicted"/>
<sequence length="154" mass="16064">MSESLWRTIRCIGLFAACSAAAVGCSREDRALGTERGRELGAGETTTPAPVPGASAALAGAVDSIAAATCDHAQRCGEIGMGDDKDYASRDACLARERQKLSEDLNTTSCRGGIHQKELDECLAEARNQDCNAPFDALGKIAACRTSDICNAVP</sequence>
<dbReference type="OrthoDB" id="5520190at2"/>
<protein>
    <submittedName>
        <fullName evidence="1">Uncharacterized protein</fullName>
    </submittedName>
</protein>
<keyword evidence="2" id="KW-1185">Reference proteome</keyword>